<feature type="compositionally biased region" description="Polar residues" evidence="1">
    <location>
        <begin position="39"/>
        <end position="53"/>
    </location>
</feature>
<accession>A0AAD1QZL3</accession>
<protein>
    <submittedName>
        <fullName evidence="2">Uncharacterized protein</fullName>
    </submittedName>
</protein>
<gene>
    <name evidence="2" type="ORF">PECUL_23A053646</name>
</gene>
<keyword evidence="3" id="KW-1185">Reference proteome</keyword>
<feature type="region of interest" description="Disordered" evidence="1">
    <location>
        <begin position="17"/>
        <end position="61"/>
    </location>
</feature>
<name>A0AAD1QZL3_PELCU</name>
<evidence type="ECO:0000313" key="3">
    <source>
        <dbReference type="Proteomes" id="UP001295444"/>
    </source>
</evidence>
<organism evidence="2 3">
    <name type="scientific">Pelobates cultripes</name>
    <name type="common">Western spadefoot toad</name>
    <dbReference type="NCBI Taxonomy" id="61616"/>
    <lineage>
        <taxon>Eukaryota</taxon>
        <taxon>Metazoa</taxon>
        <taxon>Chordata</taxon>
        <taxon>Craniata</taxon>
        <taxon>Vertebrata</taxon>
        <taxon>Euteleostomi</taxon>
        <taxon>Amphibia</taxon>
        <taxon>Batrachia</taxon>
        <taxon>Anura</taxon>
        <taxon>Pelobatoidea</taxon>
        <taxon>Pelobatidae</taxon>
        <taxon>Pelobates</taxon>
    </lineage>
</organism>
<dbReference type="EMBL" id="OW240912">
    <property type="protein sequence ID" value="CAH2220907.1"/>
    <property type="molecule type" value="Genomic_DNA"/>
</dbReference>
<feature type="non-terminal residue" evidence="2">
    <location>
        <position position="61"/>
    </location>
</feature>
<evidence type="ECO:0000256" key="1">
    <source>
        <dbReference type="SAM" id="MobiDB-lite"/>
    </source>
</evidence>
<feature type="non-terminal residue" evidence="2">
    <location>
        <position position="1"/>
    </location>
</feature>
<evidence type="ECO:0000313" key="2">
    <source>
        <dbReference type="EMBL" id="CAH2220907.1"/>
    </source>
</evidence>
<dbReference type="Proteomes" id="UP001295444">
    <property type="component" value="Chromosome 01"/>
</dbReference>
<sequence>LTHKNAEYRHSPAYDRLRGLTNSRRLQGDIPEPIPASLGHTNTQPTHNATNQMMAHPHRYK</sequence>
<proteinExistence type="predicted"/>
<dbReference type="AlphaFoldDB" id="A0AAD1QZL3"/>
<reference evidence="2" key="1">
    <citation type="submission" date="2022-03" db="EMBL/GenBank/DDBJ databases">
        <authorList>
            <person name="Alioto T."/>
            <person name="Alioto T."/>
            <person name="Gomez Garrido J."/>
        </authorList>
    </citation>
    <scope>NUCLEOTIDE SEQUENCE</scope>
</reference>